<dbReference type="Proteomes" id="UP000680304">
    <property type="component" value="Unassembled WGS sequence"/>
</dbReference>
<dbReference type="SFLD" id="SFLDS00003">
    <property type="entry name" value="Haloacid_Dehalogenase"/>
    <property type="match status" value="1"/>
</dbReference>
<dbReference type="InterPro" id="IPR006439">
    <property type="entry name" value="HAD-SF_hydro_IA"/>
</dbReference>
<dbReference type="InterPro" id="IPR023198">
    <property type="entry name" value="PGP-like_dom2"/>
</dbReference>
<comment type="caution">
    <text evidence="1">The sequence shown here is derived from an EMBL/GenBank/DDBJ whole genome shotgun (WGS) entry which is preliminary data.</text>
</comment>
<dbReference type="InterPro" id="IPR036412">
    <property type="entry name" value="HAD-like_sf"/>
</dbReference>
<evidence type="ECO:0000313" key="2">
    <source>
        <dbReference type="Proteomes" id="UP000680304"/>
    </source>
</evidence>
<organism evidence="1 2">
    <name type="scientific">Paenibacillus cisolokensis</name>
    <dbReference type="NCBI Taxonomy" id="1658519"/>
    <lineage>
        <taxon>Bacteria</taxon>
        <taxon>Bacillati</taxon>
        <taxon>Bacillota</taxon>
        <taxon>Bacilli</taxon>
        <taxon>Bacillales</taxon>
        <taxon>Paenibacillaceae</taxon>
        <taxon>Paenibacillus</taxon>
    </lineage>
</organism>
<dbReference type="NCBIfam" id="TIGR01549">
    <property type="entry name" value="HAD-SF-IA-v1"/>
    <property type="match status" value="1"/>
</dbReference>
<dbReference type="EMBL" id="BOVJ01000019">
    <property type="protein sequence ID" value="GIQ62083.1"/>
    <property type="molecule type" value="Genomic_DNA"/>
</dbReference>
<dbReference type="InterPro" id="IPR023214">
    <property type="entry name" value="HAD_sf"/>
</dbReference>
<dbReference type="PANTHER" id="PTHR43434:SF1">
    <property type="entry name" value="PHOSPHOGLYCOLATE PHOSPHATASE"/>
    <property type="match status" value="1"/>
</dbReference>
<evidence type="ECO:0000313" key="1">
    <source>
        <dbReference type="EMBL" id="GIQ62083.1"/>
    </source>
</evidence>
<keyword evidence="2" id="KW-1185">Reference proteome</keyword>
<dbReference type="RefSeq" id="WP_213527368.1">
    <property type="nucleotide sequence ID" value="NZ_BOVJ01000019.1"/>
</dbReference>
<dbReference type="Gene3D" id="1.10.150.240">
    <property type="entry name" value="Putative phosphatase, domain 2"/>
    <property type="match status" value="1"/>
</dbReference>
<dbReference type="Pfam" id="PF13419">
    <property type="entry name" value="HAD_2"/>
    <property type="match status" value="1"/>
</dbReference>
<name>A0ABQ4N1N0_9BACL</name>
<dbReference type="SUPFAM" id="SSF56784">
    <property type="entry name" value="HAD-like"/>
    <property type="match status" value="1"/>
</dbReference>
<accession>A0ABQ4N1N0</accession>
<protein>
    <submittedName>
        <fullName evidence="1">MTA/SAH nucleosidase</fullName>
    </submittedName>
</protein>
<dbReference type="PANTHER" id="PTHR43434">
    <property type="entry name" value="PHOSPHOGLYCOLATE PHOSPHATASE"/>
    <property type="match status" value="1"/>
</dbReference>
<dbReference type="InterPro" id="IPR050155">
    <property type="entry name" value="HAD-like_hydrolase_sf"/>
</dbReference>
<gene>
    <name evidence="1" type="primary">pfs_1</name>
    <name evidence="1" type="ORF">PACILC2_06510</name>
</gene>
<dbReference type="SFLD" id="SFLDG01129">
    <property type="entry name" value="C1.5:_HAD__Beta-PGM__Phosphata"/>
    <property type="match status" value="1"/>
</dbReference>
<reference evidence="1 2" key="1">
    <citation type="submission" date="2021-04" db="EMBL/GenBank/DDBJ databases">
        <title>Draft genome sequence of Paenibacillus cisolokensis, LC2-13A.</title>
        <authorList>
            <person name="Uke A."/>
            <person name="Chhe C."/>
            <person name="Baramee S."/>
            <person name="Kosugi A."/>
        </authorList>
    </citation>
    <scope>NUCLEOTIDE SEQUENCE [LARGE SCALE GENOMIC DNA]</scope>
    <source>
        <strain evidence="1 2">LC2-13A</strain>
    </source>
</reference>
<sequence length="228" mass="25267">MAQIALIFDMDGTLLDSGRMSQLTYKETLARLHARRLAMDVEWSDADILSVIGMTTTEIFRKLLPDVPEAVRDTALTVLEEVEAEYLPIYSALYPGVREVLPLLRSQGYRLFVASNGGAKYVATAAQIHGIEEVFEKLYCAGLQKTKSKVDLVAMLLEESKAEAAVMIGDRVSDIEAGKANRILTVGCRYGIGGNAELQDADAWIDHLAELPDLLQKWIKEGSLCRRY</sequence>
<dbReference type="Gene3D" id="3.40.50.1000">
    <property type="entry name" value="HAD superfamily/HAD-like"/>
    <property type="match status" value="1"/>
</dbReference>
<dbReference type="InterPro" id="IPR041492">
    <property type="entry name" value="HAD_2"/>
</dbReference>
<proteinExistence type="predicted"/>